<sequence>GGAGGAEPRSRAPPRPSAAPPPARSTSSTPTTPTRRLPRSLSPAPPTSPPAAAAASASPGSPLPSPSQVPLPRRLTVSPRVLGSSARSPLQCSRHPLERLARSGSPAGRGRSAARCTAWRTATCGARPAAGRKPARGLWTEDRGGHSVP</sequence>
<feature type="region of interest" description="Disordered" evidence="1">
    <location>
        <begin position="1"/>
        <end position="149"/>
    </location>
</feature>
<dbReference type="EMBL" id="JAFIRN010000009">
    <property type="protein sequence ID" value="KAG5842578.1"/>
    <property type="molecule type" value="Genomic_DNA"/>
</dbReference>
<feature type="compositionally biased region" description="Low complexity" evidence="1">
    <location>
        <begin position="24"/>
        <end position="42"/>
    </location>
</feature>
<gene>
    <name evidence="2" type="ORF">ANANG_G00179120</name>
</gene>
<feature type="compositionally biased region" description="Low complexity" evidence="1">
    <location>
        <begin position="113"/>
        <end position="132"/>
    </location>
</feature>
<proteinExistence type="predicted"/>
<feature type="compositionally biased region" description="Basic and acidic residues" evidence="1">
    <location>
        <begin position="139"/>
        <end position="149"/>
    </location>
</feature>
<comment type="caution">
    <text evidence="2">The sequence shown here is derived from an EMBL/GenBank/DDBJ whole genome shotgun (WGS) entry which is preliminary data.</text>
</comment>
<feature type="non-terminal residue" evidence="2">
    <location>
        <position position="149"/>
    </location>
</feature>
<dbReference type="Proteomes" id="UP001044222">
    <property type="component" value="Chromosome 9"/>
</dbReference>
<reference evidence="2" key="1">
    <citation type="submission" date="2021-01" db="EMBL/GenBank/DDBJ databases">
        <title>A chromosome-scale assembly of European eel, Anguilla anguilla.</title>
        <authorList>
            <person name="Henkel C."/>
            <person name="Jong-Raadsen S.A."/>
            <person name="Dufour S."/>
            <person name="Weltzien F.-A."/>
            <person name="Palstra A.P."/>
            <person name="Pelster B."/>
            <person name="Spaink H.P."/>
            <person name="Van Den Thillart G.E."/>
            <person name="Jansen H."/>
            <person name="Zahm M."/>
            <person name="Klopp C."/>
            <person name="Cedric C."/>
            <person name="Louis A."/>
            <person name="Berthelot C."/>
            <person name="Parey E."/>
            <person name="Roest Crollius H."/>
            <person name="Montfort J."/>
            <person name="Robinson-Rechavi M."/>
            <person name="Bucao C."/>
            <person name="Bouchez O."/>
            <person name="Gislard M."/>
            <person name="Lluch J."/>
            <person name="Milhes M."/>
            <person name="Lampietro C."/>
            <person name="Lopez Roques C."/>
            <person name="Donnadieu C."/>
            <person name="Braasch I."/>
            <person name="Desvignes T."/>
            <person name="Postlethwait J."/>
            <person name="Bobe J."/>
            <person name="Guiguen Y."/>
            <person name="Dirks R."/>
        </authorList>
    </citation>
    <scope>NUCLEOTIDE SEQUENCE</scope>
    <source>
        <strain evidence="2">Tag_6206</strain>
        <tissue evidence="2">Liver</tissue>
    </source>
</reference>
<organism evidence="2 3">
    <name type="scientific">Anguilla anguilla</name>
    <name type="common">European freshwater eel</name>
    <name type="synonym">Muraena anguilla</name>
    <dbReference type="NCBI Taxonomy" id="7936"/>
    <lineage>
        <taxon>Eukaryota</taxon>
        <taxon>Metazoa</taxon>
        <taxon>Chordata</taxon>
        <taxon>Craniata</taxon>
        <taxon>Vertebrata</taxon>
        <taxon>Euteleostomi</taxon>
        <taxon>Actinopterygii</taxon>
        <taxon>Neopterygii</taxon>
        <taxon>Teleostei</taxon>
        <taxon>Anguilliformes</taxon>
        <taxon>Anguillidae</taxon>
        <taxon>Anguilla</taxon>
    </lineage>
</organism>
<dbReference type="AlphaFoldDB" id="A0A9D3RTL0"/>
<accession>A0A9D3RTL0</accession>
<feature type="compositionally biased region" description="Pro residues" evidence="1">
    <location>
        <begin position="11"/>
        <end position="23"/>
    </location>
</feature>
<name>A0A9D3RTL0_ANGAN</name>
<feature type="compositionally biased region" description="Low complexity" evidence="1">
    <location>
        <begin position="50"/>
        <end position="60"/>
    </location>
</feature>
<evidence type="ECO:0000313" key="3">
    <source>
        <dbReference type="Proteomes" id="UP001044222"/>
    </source>
</evidence>
<evidence type="ECO:0000256" key="1">
    <source>
        <dbReference type="SAM" id="MobiDB-lite"/>
    </source>
</evidence>
<protein>
    <submittedName>
        <fullName evidence="2">Uncharacterized protein</fullName>
    </submittedName>
</protein>
<keyword evidence="3" id="KW-1185">Reference proteome</keyword>
<evidence type="ECO:0000313" key="2">
    <source>
        <dbReference type="EMBL" id="KAG5842578.1"/>
    </source>
</evidence>